<accession>X1JHC5</accession>
<feature type="domain" description="Damage-control phosphatase ARMT1-like metal-binding" evidence="1">
    <location>
        <begin position="8"/>
        <end position="194"/>
    </location>
</feature>
<sequence>IRIVLDLEDDIKKIIRDSKDPFETSLRIALAGNIIDFGPNANLNSKILKNAIKKSLSQNLDEEKIKLLKENIDNAKRILFIGDNAGEIVLDKIFIEKLTKEKITYVVRGGYALNDATMQDAKMVGMTDTVRVITTGLDMPAAILPLCSKDFLVNYKRSDLIIAKGQGNYEALCEEDKNIFFLLKIKCPIVASTFKKRYKVGDIVVDIGGC</sequence>
<gene>
    <name evidence="2" type="ORF">S03H2_45208</name>
</gene>
<dbReference type="InterPro" id="IPR002791">
    <property type="entry name" value="ARMT1-like_metal-bd"/>
</dbReference>
<dbReference type="InterPro" id="IPR036075">
    <property type="entry name" value="ARMT-1-like_metal-bd_sf"/>
</dbReference>
<protein>
    <recommendedName>
        <fullName evidence="1">Damage-control phosphatase ARMT1-like metal-binding domain-containing protein</fullName>
    </recommendedName>
</protein>
<feature type="non-terminal residue" evidence="2">
    <location>
        <position position="1"/>
    </location>
</feature>
<dbReference type="Gene3D" id="3.40.50.10880">
    <property type="entry name" value="Uncharacterised protein PF01937, DUF89, domain 3"/>
    <property type="match status" value="1"/>
</dbReference>
<evidence type="ECO:0000259" key="1">
    <source>
        <dbReference type="Pfam" id="PF01937"/>
    </source>
</evidence>
<dbReference type="AlphaFoldDB" id="X1JHC5"/>
<evidence type="ECO:0000313" key="2">
    <source>
        <dbReference type="EMBL" id="GAH69148.1"/>
    </source>
</evidence>
<proteinExistence type="predicted"/>
<dbReference type="Gene3D" id="1.10.285.20">
    <property type="entry name" value="Uncharacterised protein PF01937, DUF89, domain 2"/>
    <property type="match status" value="1"/>
</dbReference>
<organism evidence="2">
    <name type="scientific">marine sediment metagenome</name>
    <dbReference type="NCBI Taxonomy" id="412755"/>
    <lineage>
        <taxon>unclassified sequences</taxon>
        <taxon>metagenomes</taxon>
        <taxon>ecological metagenomes</taxon>
    </lineage>
</organism>
<comment type="caution">
    <text evidence="2">The sequence shown here is derived from an EMBL/GenBank/DDBJ whole genome shotgun (WGS) entry which is preliminary data.</text>
</comment>
<dbReference type="Pfam" id="PF01937">
    <property type="entry name" value="ARMT1-like_dom"/>
    <property type="match status" value="1"/>
</dbReference>
<reference evidence="2" key="1">
    <citation type="journal article" date="2014" name="Front. Microbiol.">
        <title>High frequency of phylogenetically diverse reductive dehalogenase-homologous genes in deep subseafloor sedimentary metagenomes.</title>
        <authorList>
            <person name="Kawai M."/>
            <person name="Futagami T."/>
            <person name="Toyoda A."/>
            <person name="Takaki Y."/>
            <person name="Nishi S."/>
            <person name="Hori S."/>
            <person name="Arai W."/>
            <person name="Tsubouchi T."/>
            <person name="Morono Y."/>
            <person name="Uchiyama I."/>
            <person name="Ito T."/>
            <person name="Fujiyama A."/>
            <person name="Inagaki F."/>
            <person name="Takami H."/>
        </authorList>
    </citation>
    <scope>NUCLEOTIDE SEQUENCE</scope>
    <source>
        <strain evidence="2">Expedition CK06-06</strain>
    </source>
</reference>
<name>X1JHC5_9ZZZZ</name>
<dbReference type="EMBL" id="BARU01028308">
    <property type="protein sequence ID" value="GAH69148.1"/>
    <property type="molecule type" value="Genomic_DNA"/>
</dbReference>
<dbReference type="SUPFAM" id="SSF111321">
    <property type="entry name" value="AF1104-like"/>
    <property type="match status" value="1"/>
</dbReference>